<dbReference type="Proteomes" id="UP000285190">
    <property type="component" value="Unassembled WGS sequence"/>
</dbReference>
<evidence type="ECO:0000313" key="19">
    <source>
        <dbReference type="Proteomes" id="UP000285190"/>
    </source>
</evidence>
<dbReference type="SUPFAM" id="SSF52540">
    <property type="entry name" value="P-loop containing nucleoside triphosphate hydrolases"/>
    <property type="match status" value="1"/>
</dbReference>
<dbReference type="GO" id="GO:0000725">
    <property type="term" value="P:recombinational repair"/>
    <property type="evidence" value="ECO:0007669"/>
    <property type="project" value="TreeGrafter"/>
</dbReference>
<dbReference type="InterPro" id="IPR014016">
    <property type="entry name" value="UvrD-like_ATP-bd"/>
</dbReference>
<feature type="domain" description="UvrD-like helicase ATP-binding" evidence="16">
    <location>
        <begin position="27"/>
        <end position="507"/>
    </location>
</feature>
<evidence type="ECO:0000256" key="15">
    <source>
        <dbReference type="PROSITE-ProRule" id="PRU00560"/>
    </source>
</evidence>
<comment type="caution">
    <text evidence="18">The sequence shown here is derived from an EMBL/GenBank/DDBJ whole genome shotgun (WGS) entry which is preliminary data.</text>
</comment>
<dbReference type="Gene3D" id="3.40.50.300">
    <property type="entry name" value="P-loop containing nucleotide triphosphate hydrolases"/>
    <property type="match status" value="4"/>
</dbReference>
<dbReference type="EC" id="5.6.2.4" evidence="12"/>
<evidence type="ECO:0000256" key="3">
    <source>
        <dbReference type="ARBA" id="ARBA00022763"/>
    </source>
</evidence>
<organism evidence="18 19">
    <name type="scientific">Noviherbaspirillum cavernae</name>
    <dbReference type="NCBI Taxonomy" id="2320862"/>
    <lineage>
        <taxon>Bacteria</taxon>
        <taxon>Pseudomonadati</taxon>
        <taxon>Pseudomonadota</taxon>
        <taxon>Betaproteobacteria</taxon>
        <taxon>Burkholderiales</taxon>
        <taxon>Oxalobacteraceae</taxon>
        <taxon>Noviherbaspirillum</taxon>
    </lineage>
</organism>
<dbReference type="Pfam" id="PF00580">
    <property type="entry name" value="UvrD-helicase"/>
    <property type="match status" value="1"/>
</dbReference>
<keyword evidence="4 15" id="KW-0378">Hydrolase</keyword>
<evidence type="ECO:0000313" key="18">
    <source>
        <dbReference type="EMBL" id="RJG05345.1"/>
    </source>
</evidence>
<evidence type="ECO:0000256" key="12">
    <source>
        <dbReference type="ARBA" id="ARBA00034808"/>
    </source>
</evidence>
<proteinExistence type="predicted"/>
<sequence length="1116" mass="123852">MPQGSVGMSMSSTLPTLPRACEINGEAVSAQQFIRIACDPQRSVVVEACAGSGKTWLLVGRMLRLLLAGAEPAELLAITFTRKAAQEMRERLIHLLRDLALKPEPEVLALLLERGVDERDVPQLLPIARGLYERVLSSAQSLSIDTFHSWFARLIQIAPLTSGVPHGYALTETTGELLTEAYSRLMQAINDERYRETRDALLMLYELAGDWNADRLLDAFVGKRAEWWAANQGATEESASMPLQWLHELCGGDAESDARLALWDDTRLCARIEDMARLLGQGAKRNQERAVLIESALTVGPDVENFTQLLAQFRDDKGEPKGNDHRRGKLLAAIEQQLGVDGVSVFEQEFAEIGELLLQRQRRSCESLVLALNSALFTVGAAYLERYQSVKAEQRAFDFSDLEWHAYRLLTNEEHAAYLQSRLDARYKHILLDEFQDTNPLQWSIVRAWLNAYGDDTQPPSVFVVGDPKQSIYRFRRAEPRVFSAARDLLAAQGADVLRTNQTRRNAGEIVAALNAGFVANPIFAPQTTLADAGGVVWRLPLIQEKEAAKADSSGFVLRDPLTTPRAEEEDARRLDEGRAVAEAIVAAKQELALQQGRETKWSDVMLLVKKRAYLSAYESALREAGIPFVSDKRGGLLESLEVADLIALLTFLITPGDNRALAHVLKSPIVGASDDDLIALAGRSEGAWWPRMQIAARDGASEAIKRAAGLLEHWLAEAPHLPVHDLLDLILHEGQLIARYAQAALPLVRSQVVGNIEAFTELALNLDAGRYPSLPKFIDALRILKKGADSDAPDEANIDAAADAVRILTIHSAKGLEAPIVVVLDANHSEPARDDLGILCDWPQDADAPTHFSAFGRKPERGAARDALFEAEENFKGQEDWNLLYVAVTRARNILVVSGVAGGRGALEDGTIDGSWYQRMQHVPETILEPVQVAQCHGERARDSEFILPIFDPPQLPGVVKPDTARSAAIDEGVALHTLLERLTQLPQWPLLMPDAETLARWLPCSRQTAQKVRESALTILSQTELERFFNPHHYRIARNEMEVIFDGALLRFDRVVVFDDEVWILDYKRDLLESERMDYGAQLARYRSAATAVFPDRQIKSALITADGRLWVVD</sequence>
<dbReference type="Pfam" id="PF13361">
    <property type="entry name" value="UvrD_C"/>
    <property type="match status" value="1"/>
</dbReference>
<keyword evidence="10" id="KW-0413">Isomerase</keyword>
<keyword evidence="5 15" id="KW-0347">Helicase</keyword>
<name>A0A418WZ27_9BURK</name>
<dbReference type="AlphaFoldDB" id="A0A418WZ27"/>
<dbReference type="PANTHER" id="PTHR11070:SF2">
    <property type="entry name" value="ATP-DEPENDENT DNA HELICASE SRS2"/>
    <property type="match status" value="1"/>
</dbReference>
<evidence type="ECO:0000256" key="1">
    <source>
        <dbReference type="ARBA" id="ARBA00022722"/>
    </source>
</evidence>
<dbReference type="GO" id="GO:0003677">
    <property type="term" value="F:DNA binding"/>
    <property type="evidence" value="ECO:0007669"/>
    <property type="project" value="UniProtKB-KW"/>
</dbReference>
<evidence type="ECO:0000256" key="5">
    <source>
        <dbReference type="ARBA" id="ARBA00022806"/>
    </source>
</evidence>
<accession>A0A418WZ27</accession>
<dbReference type="GO" id="GO:0005829">
    <property type="term" value="C:cytosol"/>
    <property type="evidence" value="ECO:0007669"/>
    <property type="project" value="TreeGrafter"/>
</dbReference>
<dbReference type="InterPro" id="IPR027417">
    <property type="entry name" value="P-loop_NTPase"/>
</dbReference>
<keyword evidence="9" id="KW-0234">DNA repair</keyword>
<feature type="domain" description="UvrD-like helicase C-terminal" evidence="17">
    <location>
        <begin position="527"/>
        <end position="816"/>
    </location>
</feature>
<comment type="catalytic activity">
    <reaction evidence="14">
        <text>ATP + H2O = ADP + phosphate + H(+)</text>
        <dbReference type="Rhea" id="RHEA:13065"/>
        <dbReference type="ChEBI" id="CHEBI:15377"/>
        <dbReference type="ChEBI" id="CHEBI:15378"/>
        <dbReference type="ChEBI" id="CHEBI:30616"/>
        <dbReference type="ChEBI" id="CHEBI:43474"/>
        <dbReference type="ChEBI" id="CHEBI:456216"/>
        <dbReference type="EC" id="5.6.2.4"/>
    </reaction>
</comment>
<feature type="binding site" evidence="15">
    <location>
        <begin position="48"/>
        <end position="55"/>
    </location>
    <ligand>
        <name>ATP</name>
        <dbReference type="ChEBI" id="CHEBI:30616"/>
    </ligand>
</feature>
<keyword evidence="19" id="KW-1185">Reference proteome</keyword>
<protein>
    <recommendedName>
        <fullName evidence="12">DNA 3'-5' helicase</fullName>
        <ecNumber evidence="12">5.6.2.4</ecNumber>
    </recommendedName>
    <alternativeName>
        <fullName evidence="13">DNA 3'-5' helicase II</fullName>
    </alternativeName>
</protein>
<keyword evidence="6 18" id="KW-0269">Exonuclease</keyword>
<evidence type="ECO:0000256" key="6">
    <source>
        <dbReference type="ARBA" id="ARBA00022839"/>
    </source>
</evidence>
<keyword evidence="1" id="KW-0540">Nuclease</keyword>
<dbReference type="PROSITE" id="PS51198">
    <property type="entry name" value="UVRD_HELICASE_ATP_BIND"/>
    <property type="match status" value="1"/>
</dbReference>
<keyword evidence="7 15" id="KW-0067">ATP-binding</keyword>
<dbReference type="GO" id="GO:0033202">
    <property type="term" value="C:DNA helicase complex"/>
    <property type="evidence" value="ECO:0007669"/>
    <property type="project" value="TreeGrafter"/>
</dbReference>
<evidence type="ECO:0000256" key="9">
    <source>
        <dbReference type="ARBA" id="ARBA00023204"/>
    </source>
</evidence>
<evidence type="ECO:0000256" key="14">
    <source>
        <dbReference type="ARBA" id="ARBA00048988"/>
    </source>
</evidence>
<dbReference type="Gene3D" id="1.10.486.10">
    <property type="entry name" value="PCRA, domain 4"/>
    <property type="match status" value="1"/>
</dbReference>
<evidence type="ECO:0000256" key="7">
    <source>
        <dbReference type="ARBA" id="ARBA00022840"/>
    </source>
</evidence>
<dbReference type="GO" id="GO:0043138">
    <property type="term" value="F:3'-5' DNA helicase activity"/>
    <property type="evidence" value="ECO:0007669"/>
    <property type="project" value="UniProtKB-EC"/>
</dbReference>
<evidence type="ECO:0000256" key="4">
    <source>
        <dbReference type="ARBA" id="ARBA00022801"/>
    </source>
</evidence>
<keyword evidence="8" id="KW-0238">DNA-binding</keyword>
<evidence type="ECO:0000256" key="8">
    <source>
        <dbReference type="ARBA" id="ARBA00023125"/>
    </source>
</evidence>
<evidence type="ECO:0000256" key="13">
    <source>
        <dbReference type="ARBA" id="ARBA00034923"/>
    </source>
</evidence>
<comment type="catalytic activity">
    <reaction evidence="11">
        <text>Couples ATP hydrolysis with the unwinding of duplex DNA by translocating in the 3'-5' direction.</text>
        <dbReference type="EC" id="5.6.2.4"/>
    </reaction>
</comment>
<dbReference type="InterPro" id="IPR014017">
    <property type="entry name" value="DNA_helicase_UvrD-like_C"/>
</dbReference>
<dbReference type="EMBL" id="QYUN01000002">
    <property type="protein sequence ID" value="RJG05345.1"/>
    <property type="molecule type" value="Genomic_DNA"/>
</dbReference>
<dbReference type="Gene3D" id="3.90.320.10">
    <property type="match status" value="1"/>
</dbReference>
<evidence type="ECO:0000256" key="2">
    <source>
        <dbReference type="ARBA" id="ARBA00022741"/>
    </source>
</evidence>
<dbReference type="GO" id="GO:0005524">
    <property type="term" value="F:ATP binding"/>
    <property type="evidence" value="ECO:0007669"/>
    <property type="project" value="UniProtKB-UniRule"/>
</dbReference>
<evidence type="ECO:0000256" key="11">
    <source>
        <dbReference type="ARBA" id="ARBA00034617"/>
    </source>
</evidence>
<dbReference type="PANTHER" id="PTHR11070">
    <property type="entry name" value="UVRD / RECB / PCRA DNA HELICASE FAMILY MEMBER"/>
    <property type="match status" value="1"/>
</dbReference>
<dbReference type="InterPro" id="IPR000212">
    <property type="entry name" value="DNA_helicase_UvrD/REP"/>
</dbReference>
<keyword evidence="2 15" id="KW-0547">Nucleotide-binding</keyword>
<keyword evidence="3" id="KW-0227">DNA damage</keyword>
<reference evidence="18 19" key="1">
    <citation type="submission" date="2018-09" db="EMBL/GenBank/DDBJ databases">
        <authorList>
            <person name="Zhu H."/>
        </authorList>
    </citation>
    <scope>NUCLEOTIDE SEQUENCE [LARGE SCALE GENOMIC DNA]</scope>
    <source>
        <strain evidence="18 19">K2R10-39</strain>
    </source>
</reference>
<dbReference type="GO" id="GO:0016887">
    <property type="term" value="F:ATP hydrolysis activity"/>
    <property type="evidence" value="ECO:0007669"/>
    <property type="project" value="RHEA"/>
</dbReference>
<dbReference type="PROSITE" id="PS51217">
    <property type="entry name" value="UVRD_HELICASE_CTER"/>
    <property type="match status" value="1"/>
</dbReference>
<dbReference type="GO" id="GO:0004527">
    <property type="term" value="F:exonuclease activity"/>
    <property type="evidence" value="ECO:0007669"/>
    <property type="project" value="UniProtKB-KW"/>
</dbReference>
<gene>
    <name evidence="18" type="ORF">D3870_04310</name>
</gene>
<evidence type="ECO:0000256" key="10">
    <source>
        <dbReference type="ARBA" id="ARBA00023235"/>
    </source>
</evidence>
<evidence type="ECO:0000259" key="17">
    <source>
        <dbReference type="PROSITE" id="PS51217"/>
    </source>
</evidence>
<evidence type="ECO:0000259" key="16">
    <source>
        <dbReference type="PROSITE" id="PS51198"/>
    </source>
</evidence>
<dbReference type="OrthoDB" id="5905204at2"/>
<dbReference type="InterPro" id="IPR011604">
    <property type="entry name" value="PDDEXK-like_dom_sf"/>
</dbReference>